<keyword evidence="2" id="KW-0732">Signal</keyword>
<keyword evidence="5" id="KW-1185">Reference proteome</keyword>
<dbReference type="PANTHER" id="PTHR47245:SF2">
    <property type="entry name" value="PEPTIDYL-PROLYL CIS-TRANS ISOMERASE HP_0175-RELATED"/>
    <property type="match status" value="1"/>
</dbReference>
<dbReference type="InterPro" id="IPR046357">
    <property type="entry name" value="PPIase_dom_sf"/>
</dbReference>
<protein>
    <submittedName>
        <fullName evidence="4">Peptidylprolyl isomerase</fullName>
    </submittedName>
</protein>
<proteinExistence type="predicted"/>
<evidence type="ECO:0000256" key="1">
    <source>
        <dbReference type="PROSITE-ProRule" id="PRU00278"/>
    </source>
</evidence>
<dbReference type="RefSeq" id="WP_205107416.1">
    <property type="nucleotide sequence ID" value="NZ_JACJJL010000002.1"/>
</dbReference>
<feature type="signal peptide" evidence="2">
    <location>
        <begin position="1"/>
        <end position="19"/>
    </location>
</feature>
<feature type="chain" id="PRO_5037048592" evidence="2">
    <location>
        <begin position="20"/>
        <end position="475"/>
    </location>
</feature>
<gene>
    <name evidence="4" type="ORF">H6B30_02150</name>
</gene>
<dbReference type="AlphaFoldDB" id="A0A939B3L6"/>
<feature type="domain" description="PpiC" evidence="3">
    <location>
        <begin position="124"/>
        <end position="226"/>
    </location>
</feature>
<sequence>MKIGAMIAALLMAAGAATAQDDPTVMTINGQPVARSEFEYSYNKNNAEGVIDKKTVDEYVDLFINYKLKVAAALDARLDTMASFKTEFAQYRDQQIRPTFVGDADIEAEARRVYDNTKRAIGPRGLVRPAHIFLYVGQKATDAERQKVKERIDSIYAALKGGADFAETAKSLSQDPGSAANGGLLPWIGPSQTLKEFEDRAYALKDGEMSEPFLSPAGYHIILMKGHKQLEPYDSLRGNIMKFIEQRNIREHLALARIDTIVARSAGTLTREQVIERRADSLMAADPALKNLIREYHDGLLLYEISNRMVWNKAATDTLGLEAFFKKNKKKYAWSQPRYKGMAYHVKDKADVEAVKDCVRKLPFGEWAEALRTTFNNDSVLRIRVEKGVFKEGDNALIDREVFKKDVKVAPTKDFPIDAVYGKLLKKGPEEYTDVRGLVTADYQDLLEKNWVDELRKKYKVEVNKDVLKTVNNHK</sequence>
<comment type="caution">
    <text evidence="4">The sequence shown here is derived from an EMBL/GenBank/DDBJ whole genome shotgun (WGS) entry which is preliminary data.</text>
</comment>
<reference evidence="4 5" key="1">
    <citation type="journal article" date="2021" name="Sci. Rep.">
        <title>The distribution of antibiotic resistance genes in chicken gut microbiota commensals.</title>
        <authorList>
            <person name="Juricova H."/>
            <person name="Matiasovicova J."/>
            <person name="Kubasova T."/>
            <person name="Cejkova D."/>
            <person name="Rychlik I."/>
        </authorList>
    </citation>
    <scope>NUCLEOTIDE SEQUENCE [LARGE SCALE GENOMIC DNA]</scope>
    <source>
        <strain evidence="4 5">An819</strain>
    </source>
</reference>
<dbReference type="SUPFAM" id="SSF54534">
    <property type="entry name" value="FKBP-like"/>
    <property type="match status" value="1"/>
</dbReference>
<evidence type="ECO:0000313" key="5">
    <source>
        <dbReference type="Proteomes" id="UP000764045"/>
    </source>
</evidence>
<dbReference type="Pfam" id="PF00639">
    <property type="entry name" value="Rotamase"/>
    <property type="match status" value="1"/>
</dbReference>
<organism evidence="4 5">
    <name type="scientific">Marseilla massiliensis</name>
    <dbReference type="NCBI Taxonomy" id="1841864"/>
    <lineage>
        <taxon>Bacteria</taxon>
        <taxon>Pseudomonadati</taxon>
        <taxon>Bacteroidota</taxon>
        <taxon>Bacteroidia</taxon>
        <taxon>Bacteroidales</taxon>
        <taxon>Prevotellaceae</taxon>
        <taxon>Marseilla</taxon>
    </lineage>
</organism>
<evidence type="ECO:0000259" key="3">
    <source>
        <dbReference type="PROSITE" id="PS50198"/>
    </source>
</evidence>
<dbReference type="Gene3D" id="3.10.50.40">
    <property type="match status" value="1"/>
</dbReference>
<accession>A0A939B3L6</accession>
<name>A0A939B3L6_9BACT</name>
<keyword evidence="1" id="KW-0697">Rotamase</keyword>
<dbReference type="EMBL" id="JACJJL010000002">
    <property type="protein sequence ID" value="MBM6660565.1"/>
    <property type="molecule type" value="Genomic_DNA"/>
</dbReference>
<dbReference type="PANTHER" id="PTHR47245">
    <property type="entry name" value="PEPTIDYLPROLYL ISOMERASE"/>
    <property type="match status" value="1"/>
</dbReference>
<dbReference type="Proteomes" id="UP000764045">
    <property type="component" value="Unassembled WGS sequence"/>
</dbReference>
<dbReference type="InterPro" id="IPR050245">
    <property type="entry name" value="PrsA_foldase"/>
</dbReference>
<dbReference type="InterPro" id="IPR000297">
    <property type="entry name" value="PPIase_PpiC"/>
</dbReference>
<dbReference type="GO" id="GO:0003755">
    <property type="term" value="F:peptidyl-prolyl cis-trans isomerase activity"/>
    <property type="evidence" value="ECO:0007669"/>
    <property type="project" value="UniProtKB-KW"/>
</dbReference>
<evidence type="ECO:0000256" key="2">
    <source>
        <dbReference type="SAM" id="SignalP"/>
    </source>
</evidence>
<dbReference type="PROSITE" id="PS50198">
    <property type="entry name" value="PPIC_PPIASE_2"/>
    <property type="match status" value="1"/>
</dbReference>
<keyword evidence="1 4" id="KW-0413">Isomerase</keyword>
<evidence type="ECO:0000313" key="4">
    <source>
        <dbReference type="EMBL" id="MBM6660565.1"/>
    </source>
</evidence>